<keyword evidence="2" id="KW-0812">Transmembrane</keyword>
<gene>
    <name evidence="3" type="ORF">K444DRAFT_517751</name>
</gene>
<evidence type="ECO:0000256" key="2">
    <source>
        <dbReference type="SAM" id="Phobius"/>
    </source>
</evidence>
<feature type="region of interest" description="Disordered" evidence="1">
    <location>
        <begin position="80"/>
        <end position="106"/>
    </location>
</feature>
<feature type="transmembrane region" description="Helical" evidence="2">
    <location>
        <begin position="498"/>
        <end position="516"/>
    </location>
</feature>
<reference evidence="3 4" key="1">
    <citation type="submission" date="2016-04" db="EMBL/GenBank/DDBJ databases">
        <title>A degradative enzymes factory behind the ericoid mycorrhizal symbiosis.</title>
        <authorList>
            <consortium name="DOE Joint Genome Institute"/>
            <person name="Martino E."/>
            <person name="Morin E."/>
            <person name="Grelet G."/>
            <person name="Kuo A."/>
            <person name="Kohler A."/>
            <person name="Daghino S."/>
            <person name="Barry K."/>
            <person name="Choi C."/>
            <person name="Cichocki N."/>
            <person name="Clum A."/>
            <person name="Copeland A."/>
            <person name="Hainaut M."/>
            <person name="Haridas S."/>
            <person name="Labutti K."/>
            <person name="Lindquist E."/>
            <person name="Lipzen A."/>
            <person name="Khouja H.-R."/>
            <person name="Murat C."/>
            <person name="Ohm R."/>
            <person name="Olson A."/>
            <person name="Spatafora J."/>
            <person name="Veneault-Fourrey C."/>
            <person name="Henrissat B."/>
            <person name="Grigoriev I."/>
            <person name="Martin F."/>
            <person name="Perotto S."/>
        </authorList>
    </citation>
    <scope>NUCLEOTIDE SEQUENCE [LARGE SCALE GENOMIC DNA]</scope>
    <source>
        <strain evidence="3 4">E</strain>
    </source>
</reference>
<sequence>MGYGQPKAHYSTVEEEEVPILSSMPFDVSSFTGPPQNEEQLREAISQESAGILTGGLGAGLKPGTTITSTDLMANVPPPTPTGLSRRLSFRPSSFRTPSVRSQGLGRTPTVRELGQIEANKRGEIIEVIVEEPTIGGTGEPAVDISSFVGGSTSTVDFDHLDSGKQSRKNTMAAATVEIFYPQANWKPFSMRWPYLLVLSVLSAVLAAAQEYLLQKSDKKPLYSFKSAAELKTWDYFSFKYLPTLIAVSFGVLWQVTDFEVKRLEAYYQLSKKGGALAAESINVDYITFFNFLRPVRALRFKHYAVAVSSMATLIAVSLLPTLQAATISLTPDRATREANGADGFKHIEILAVWSRMLSAVLVLLAIMGGVLIWQLERRPSGLVADVKGIAGIAAMANRSHILMDFKDLDTSPPDMIHEKLKTHRYSLRNSSLAPEESVPLTQAEKDKYNQQNWADNPHPLMLRLIAGIPFMIGMILFMIVIPIILFEPNANVVTDKAPWLLTVFAVCIKLAWGTLETDVRMIEPFYILSLRHASPRVLTLDYTAMAFGWLPIKAFLNGHALVALVGLGSVLAEVLTICSTSFASVSGGDFTGGQPPPPNPGEPAPPNGANTGEETFHSFWLSFGLAIAILTYLCLVAALVYWRRRHPFLPRQPNTIASILAFIHQSKMLYDFVGTEKMNNDEMVQRLGSIGKTYGLGWFTGRDGEVHCGVDEEELVSAYKHGDDARQASQPWRSNWENY</sequence>
<dbReference type="RefSeq" id="XP_024742916.1">
    <property type="nucleotide sequence ID" value="XM_024873802.1"/>
</dbReference>
<dbReference type="OrthoDB" id="3248909at2759"/>
<protein>
    <submittedName>
        <fullName evidence="3">Uncharacterized protein</fullName>
    </submittedName>
</protein>
<dbReference type="EMBL" id="KZ613745">
    <property type="protein sequence ID" value="PMD66012.1"/>
    <property type="molecule type" value="Genomic_DNA"/>
</dbReference>
<feature type="transmembrane region" description="Helical" evidence="2">
    <location>
        <begin position="350"/>
        <end position="374"/>
    </location>
</feature>
<dbReference type="InParanoid" id="A0A2J6TSL7"/>
<dbReference type="Pfam" id="PF11915">
    <property type="entry name" value="DUF3433"/>
    <property type="match status" value="2"/>
</dbReference>
<dbReference type="STRING" id="1095630.A0A2J6TSL7"/>
<name>A0A2J6TSL7_9HELO</name>
<feature type="region of interest" description="Disordered" evidence="1">
    <location>
        <begin position="590"/>
        <end position="610"/>
    </location>
</feature>
<keyword evidence="2" id="KW-0472">Membrane</keyword>
<accession>A0A2J6TSL7</accession>
<keyword evidence="2" id="KW-1133">Transmembrane helix</keyword>
<evidence type="ECO:0000313" key="4">
    <source>
        <dbReference type="Proteomes" id="UP000235371"/>
    </source>
</evidence>
<organism evidence="3 4">
    <name type="scientific">Hyaloscypha bicolor E</name>
    <dbReference type="NCBI Taxonomy" id="1095630"/>
    <lineage>
        <taxon>Eukaryota</taxon>
        <taxon>Fungi</taxon>
        <taxon>Dikarya</taxon>
        <taxon>Ascomycota</taxon>
        <taxon>Pezizomycotina</taxon>
        <taxon>Leotiomycetes</taxon>
        <taxon>Helotiales</taxon>
        <taxon>Hyaloscyphaceae</taxon>
        <taxon>Hyaloscypha</taxon>
        <taxon>Hyaloscypha bicolor</taxon>
    </lineage>
</organism>
<dbReference type="PANTHER" id="PTHR37544:SF3">
    <property type="entry name" value="SPRAY"/>
    <property type="match status" value="1"/>
</dbReference>
<keyword evidence="4" id="KW-1185">Reference proteome</keyword>
<proteinExistence type="predicted"/>
<feature type="transmembrane region" description="Helical" evidence="2">
    <location>
        <begin position="561"/>
        <end position="584"/>
    </location>
</feature>
<feature type="transmembrane region" description="Helical" evidence="2">
    <location>
        <begin position="234"/>
        <end position="254"/>
    </location>
</feature>
<feature type="compositionally biased region" description="Pro residues" evidence="1">
    <location>
        <begin position="595"/>
        <end position="607"/>
    </location>
</feature>
<dbReference type="InterPro" id="IPR021840">
    <property type="entry name" value="DUF3433"/>
</dbReference>
<feature type="transmembrane region" description="Helical" evidence="2">
    <location>
        <begin position="620"/>
        <end position="643"/>
    </location>
</feature>
<dbReference type="Proteomes" id="UP000235371">
    <property type="component" value="Unassembled WGS sequence"/>
</dbReference>
<dbReference type="GeneID" id="36581882"/>
<feature type="transmembrane region" description="Helical" evidence="2">
    <location>
        <begin position="193"/>
        <end position="214"/>
    </location>
</feature>
<feature type="transmembrane region" description="Helical" evidence="2">
    <location>
        <begin position="305"/>
        <end position="330"/>
    </location>
</feature>
<dbReference type="AlphaFoldDB" id="A0A2J6TSL7"/>
<evidence type="ECO:0000313" key="3">
    <source>
        <dbReference type="EMBL" id="PMD66012.1"/>
    </source>
</evidence>
<feature type="compositionally biased region" description="Low complexity" evidence="1">
    <location>
        <begin position="84"/>
        <end position="102"/>
    </location>
</feature>
<evidence type="ECO:0000256" key="1">
    <source>
        <dbReference type="SAM" id="MobiDB-lite"/>
    </source>
</evidence>
<dbReference type="PANTHER" id="PTHR37544">
    <property type="entry name" value="SPRAY-RELATED"/>
    <property type="match status" value="1"/>
</dbReference>
<feature type="transmembrane region" description="Helical" evidence="2">
    <location>
        <begin position="461"/>
        <end position="486"/>
    </location>
</feature>